<proteinExistence type="predicted"/>
<dbReference type="InParanoid" id="A0A2J6SP40"/>
<feature type="compositionally biased region" description="Polar residues" evidence="1">
    <location>
        <begin position="406"/>
        <end position="415"/>
    </location>
</feature>
<feature type="region of interest" description="Disordered" evidence="1">
    <location>
        <begin position="391"/>
        <end position="415"/>
    </location>
</feature>
<feature type="compositionally biased region" description="Polar residues" evidence="1">
    <location>
        <begin position="13"/>
        <end position="26"/>
    </location>
</feature>
<dbReference type="Proteomes" id="UP000235371">
    <property type="component" value="Unassembled WGS sequence"/>
</dbReference>
<gene>
    <name evidence="2" type="ORF">K444DRAFT_636152</name>
</gene>
<dbReference type="RefSeq" id="XP_024729458.1">
    <property type="nucleotide sequence ID" value="XM_024883958.1"/>
</dbReference>
<evidence type="ECO:0000313" key="2">
    <source>
        <dbReference type="EMBL" id="PMD52554.1"/>
    </source>
</evidence>
<feature type="compositionally biased region" description="Basic and acidic residues" evidence="1">
    <location>
        <begin position="143"/>
        <end position="160"/>
    </location>
</feature>
<evidence type="ECO:0000313" key="3">
    <source>
        <dbReference type="Proteomes" id="UP000235371"/>
    </source>
</evidence>
<keyword evidence="3" id="KW-1185">Reference proteome</keyword>
<feature type="compositionally biased region" description="Polar residues" evidence="1">
    <location>
        <begin position="115"/>
        <end position="124"/>
    </location>
</feature>
<accession>A0A2J6SP40</accession>
<evidence type="ECO:0000256" key="1">
    <source>
        <dbReference type="SAM" id="MobiDB-lite"/>
    </source>
</evidence>
<name>A0A2J6SP40_9HELO</name>
<protein>
    <submittedName>
        <fullName evidence="2">Uncharacterized protein</fullName>
    </submittedName>
</protein>
<reference evidence="2 3" key="1">
    <citation type="submission" date="2016-04" db="EMBL/GenBank/DDBJ databases">
        <title>A degradative enzymes factory behind the ericoid mycorrhizal symbiosis.</title>
        <authorList>
            <consortium name="DOE Joint Genome Institute"/>
            <person name="Martino E."/>
            <person name="Morin E."/>
            <person name="Grelet G."/>
            <person name="Kuo A."/>
            <person name="Kohler A."/>
            <person name="Daghino S."/>
            <person name="Barry K."/>
            <person name="Choi C."/>
            <person name="Cichocki N."/>
            <person name="Clum A."/>
            <person name="Copeland A."/>
            <person name="Hainaut M."/>
            <person name="Haridas S."/>
            <person name="Labutti K."/>
            <person name="Lindquist E."/>
            <person name="Lipzen A."/>
            <person name="Khouja H.-R."/>
            <person name="Murat C."/>
            <person name="Ohm R."/>
            <person name="Olson A."/>
            <person name="Spatafora J."/>
            <person name="Veneault-Fourrey C."/>
            <person name="Henrissat B."/>
            <person name="Grigoriev I."/>
            <person name="Martin F."/>
            <person name="Perotto S."/>
        </authorList>
    </citation>
    <scope>NUCLEOTIDE SEQUENCE [LARGE SCALE GENOMIC DNA]</scope>
    <source>
        <strain evidence="2 3">E</strain>
    </source>
</reference>
<sequence>MAILPVTPENPRRPTTNSIVSDPSLENNKDSGNVLGHRQWLQRSPIRKRQTTPSSVHTSMPGALQSKRISRSRRNQDGALEPGTLARIPKSAKGLNASKIKENFKQKENDKDNTNFEPSHNAYNSERKQDDIGEENANYSRAGAERGVDNTRDEKSDKGSRKLFKHKLNEDLRWAGGFDLIAVCESGDKRVPFDESKRIHLARWMLDQQLDDPSQNVLAFKEYLETEGYLKQEYHDLYIPQSKRPEEKTWAAFISRGLGRVVNGLKVSMINGGAIVAEGNVKSCKQTIFASWATDVFEQTSFRAVPLDFVDPRYRPYMQASLVERAFLAALPELRKCTHRQRSMFLEAVGRIPATGGEENEGLDEADGPSFIAPGPWYGSERAISSPIDCEIPSGTTATRTASSGDNTGRLSKTV</sequence>
<feature type="compositionally biased region" description="Low complexity" evidence="1">
    <location>
        <begin position="394"/>
        <end position="405"/>
    </location>
</feature>
<feature type="region of interest" description="Disordered" evidence="1">
    <location>
        <begin position="1"/>
        <end position="160"/>
    </location>
</feature>
<organism evidence="2 3">
    <name type="scientific">Hyaloscypha bicolor E</name>
    <dbReference type="NCBI Taxonomy" id="1095630"/>
    <lineage>
        <taxon>Eukaryota</taxon>
        <taxon>Fungi</taxon>
        <taxon>Dikarya</taxon>
        <taxon>Ascomycota</taxon>
        <taxon>Pezizomycotina</taxon>
        <taxon>Leotiomycetes</taxon>
        <taxon>Helotiales</taxon>
        <taxon>Hyaloscyphaceae</taxon>
        <taxon>Hyaloscypha</taxon>
        <taxon>Hyaloscypha bicolor</taxon>
    </lineage>
</organism>
<dbReference type="GeneID" id="36592035"/>
<feature type="compositionally biased region" description="Basic and acidic residues" evidence="1">
    <location>
        <begin position="99"/>
        <end position="114"/>
    </location>
</feature>
<dbReference type="AlphaFoldDB" id="A0A2J6SP40"/>
<dbReference type="EMBL" id="KZ613902">
    <property type="protein sequence ID" value="PMD52554.1"/>
    <property type="molecule type" value="Genomic_DNA"/>
</dbReference>